<evidence type="ECO:0000313" key="7">
    <source>
        <dbReference type="Proteomes" id="UP001617669"/>
    </source>
</evidence>
<evidence type="ECO:0000256" key="2">
    <source>
        <dbReference type="ARBA" id="ARBA00023125"/>
    </source>
</evidence>
<dbReference type="Proteomes" id="UP001617669">
    <property type="component" value="Unassembled WGS sequence"/>
</dbReference>
<sequence length="217" mass="23515">MALTSTSTIKVIIADDHAILREGLKQILAETEDIEVVADAKNAAEAIKLAGTKGLDVLVLDISLPDRSGIDACNIIRKEHPRVAVLMLSMHREDAYAIRALRAGASGYLSKQGASDQLVTAIRTVAKGKKYISPEVALALADQVDGGLDKPMHDCLSNREFQTLTMIASGLSVSEIADNLSLSVKTVSMYRARLLEKLNLRHNAELTHYAIKNNLID</sequence>
<dbReference type="SUPFAM" id="SSF46894">
    <property type="entry name" value="C-terminal effector domain of the bipartite response regulators"/>
    <property type="match status" value="1"/>
</dbReference>
<dbReference type="PANTHER" id="PTHR43214:SF43">
    <property type="entry name" value="TWO-COMPONENT RESPONSE REGULATOR"/>
    <property type="match status" value="1"/>
</dbReference>
<organism evidence="6 7">
    <name type="scientific">Methylobacillus methanolivorans</name>
    <dbReference type="NCBI Taxonomy" id="1848927"/>
    <lineage>
        <taxon>Bacteria</taxon>
        <taxon>Pseudomonadati</taxon>
        <taxon>Pseudomonadota</taxon>
        <taxon>Betaproteobacteria</taxon>
        <taxon>Nitrosomonadales</taxon>
        <taxon>Methylophilaceae</taxon>
        <taxon>Methylobacillus</taxon>
    </lineage>
</organism>
<evidence type="ECO:0000256" key="3">
    <source>
        <dbReference type="PROSITE-ProRule" id="PRU00169"/>
    </source>
</evidence>
<dbReference type="InterPro" id="IPR039420">
    <property type="entry name" value="WalR-like"/>
</dbReference>
<dbReference type="PROSITE" id="PS50110">
    <property type="entry name" value="RESPONSE_REGULATORY"/>
    <property type="match status" value="1"/>
</dbReference>
<dbReference type="InterPro" id="IPR058245">
    <property type="entry name" value="NreC/VraR/RcsB-like_REC"/>
</dbReference>
<name>A0ABW8GH86_9PROT</name>
<accession>A0ABW8GH86</accession>
<keyword evidence="1 3" id="KW-0597">Phosphoprotein</keyword>
<protein>
    <submittedName>
        <fullName evidence="6">Response regulator</fullName>
    </submittedName>
</protein>
<dbReference type="CDD" id="cd17535">
    <property type="entry name" value="REC_NarL-like"/>
    <property type="match status" value="1"/>
</dbReference>
<dbReference type="InterPro" id="IPR000792">
    <property type="entry name" value="Tscrpt_reg_LuxR_C"/>
</dbReference>
<keyword evidence="2" id="KW-0238">DNA-binding</keyword>
<dbReference type="EMBL" id="JBIWXY010000001">
    <property type="protein sequence ID" value="MFJ5444734.1"/>
    <property type="molecule type" value="Genomic_DNA"/>
</dbReference>
<evidence type="ECO:0000259" key="4">
    <source>
        <dbReference type="PROSITE" id="PS50043"/>
    </source>
</evidence>
<keyword evidence="7" id="KW-1185">Reference proteome</keyword>
<dbReference type="Pfam" id="PF00072">
    <property type="entry name" value="Response_reg"/>
    <property type="match status" value="1"/>
</dbReference>
<reference evidence="6 7" key="1">
    <citation type="submission" date="2024-11" db="EMBL/GenBank/DDBJ databases">
        <authorList>
            <person name="Kaparullina E.N."/>
            <person name="Delegan Y.A."/>
            <person name="Doronina N.V."/>
        </authorList>
    </citation>
    <scope>NUCLEOTIDE SEQUENCE [LARGE SCALE GENOMIC DNA]</scope>
    <source>
        <strain evidence="6 7">7sh_L</strain>
    </source>
</reference>
<feature type="domain" description="Response regulatory" evidence="5">
    <location>
        <begin position="10"/>
        <end position="126"/>
    </location>
</feature>
<comment type="caution">
    <text evidence="6">The sequence shown here is derived from an EMBL/GenBank/DDBJ whole genome shotgun (WGS) entry which is preliminary data.</text>
</comment>
<dbReference type="PRINTS" id="PR00038">
    <property type="entry name" value="HTHLUXR"/>
</dbReference>
<dbReference type="SMART" id="SM00421">
    <property type="entry name" value="HTH_LUXR"/>
    <property type="match status" value="1"/>
</dbReference>
<dbReference type="PROSITE" id="PS50043">
    <property type="entry name" value="HTH_LUXR_2"/>
    <property type="match status" value="1"/>
</dbReference>
<dbReference type="InterPro" id="IPR016032">
    <property type="entry name" value="Sig_transdc_resp-reg_C-effctor"/>
</dbReference>
<dbReference type="CDD" id="cd06170">
    <property type="entry name" value="LuxR_C_like"/>
    <property type="match status" value="1"/>
</dbReference>
<evidence type="ECO:0000259" key="5">
    <source>
        <dbReference type="PROSITE" id="PS50110"/>
    </source>
</evidence>
<proteinExistence type="predicted"/>
<feature type="modified residue" description="4-aspartylphosphate" evidence="3">
    <location>
        <position position="61"/>
    </location>
</feature>
<dbReference type="Pfam" id="PF00196">
    <property type="entry name" value="GerE"/>
    <property type="match status" value="1"/>
</dbReference>
<evidence type="ECO:0000256" key="1">
    <source>
        <dbReference type="ARBA" id="ARBA00022553"/>
    </source>
</evidence>
<dbReference type="SMART" id="SM00448">
    <property type="entry name" value="REC"/>
    <property type="match status" value="1"/>
</dbReference>
<dbReference type="PROSITE" id="PS00622">
    <property type="entry name" value="HTH_LUXR_1"/>
    <property type="match status" value="1"/>
</dbReference>
<dbReference type="RefSeq" id="WP_400877948.1">
    <property type="nucleotide sequence ID" value="NZ_JBIWXY010000001.1"/>
</dbReference>
<dbReference type="SUPFAM" id="SSF52172">
    <property type="entry name" value="CheY-like"/>
    <property type="match status" value="1"/>
</dbReference>
<dbReference type="InterPro" id="IPR011006">
    <property type="entry name" value="CheY-like_superfamily"/>
</dbReference>
<dbReference type="PANTHER" id="PTHR43214">
    <property type="entry name" value="TWO-COMPONENT RESPONSE REGULATOR"/>
    <property type="match status" value="1"/>
</dbReference>
<dbReference type="InterPro" id="IPR001789">
    <property type="entry name" value="Sig_transdc_resp-reg_receiver"/>
</dbReference>
<dbReference type="Gene3D" id="3.40.50.2300">
    <property type="match status" value="1"/>
</dbReference>
<feature type="domain" description="HTH luxR-type" evidence="4">
    <location>
        <begin position="149"/>
        <end position="214"/>
    </location>
</feature>
<gene>
    <name evidence="6" type="ORF">ACIKP9_00680</name>
</gene>
<evidence type="ECO:0000313" key="6">
    <source>
        <dbReference type="EMBL" id="MFJ5444734.1"/>
    </source>
</evidence>